<evidence type="ECO:0000313" key="1">
    <source>
        <dbReference type="EMBL" id="GCF08751.1"/>
    </source>
</evidence>
<proteinExistence type="predicted"/>
<dbReference type="RefSeq" id="WP_149401731.1">
    <property type="nucleotide sequence ID" value="NZ_BIXY01000030.1"/>
</dbReference>
<reference evidence="1 2" key="1">
    <citation type="submission" date="2019-01" db="EMBL/GenBank/DDBJ databases">
        <title>Draft genome sequence of Dictyobacter sp. Uno17.</title>
        <authorList>
            <person name="Wang C.M."/>
            <person name="Zheng Y."/>
            <person name="Sakai Y."/>
            <person name="Abe K."/>
            <person name="Yokota A."/>
            <person name="Yabe S."/>
        </authorList>
    </citation>
    <scope>NUCLEOTIDE SEQUENCE [LARGE SCALE GENOMIC DNA]</scope>
    <source>
        <strain evidence="1 2">Uno17</strain>
    </source>
</reference>
<dbReference type="EMBL" id="BIXY01000030">
    <property type="protein sequence ID" value="GCF08751.1"/>
    <property type="molecule type" value="Genomic_DNA"/>
</dbReference>
<keyword evidence="2" id="KW-1185">Reference proteome</keyword>
<dbReference type="AlphaFoldDB" id="A0A5A5TB97"/>
<organism evidence="1 2">
    <name type="scientific">Dictyobacter arantiisoli</name>
    <dbReference type="NCBI Taxonomy" id="2014874"/>
    <lineage>
        <taxon>Bacteria</taxon>
        <taxon>Bacillati</taxon>
        <taxon>Chloroflexota</taxon>
        <taxon>Ktedonobacteria</taxon>
        <taxon>Ktedonobacterales</taxon>
        <taxon>Dictyobacteraceae</taxon>
        <taxon>Dictyobacter</taxon>
    </lineage>
</organism>
<protein>
    <submittedName>
        <fullName evidence="1">Uncharacterized protein</fullName>
    </submittedName>
</protein>
<accession>A0A5A5TB97</accession>
<gene>
    <name evidence="1" type="ORF">KDI_23150</name>
</gene>
<name>A0A5A5TB97_9CHLR</name>
<comment type="caution">
    <text evidence="1">The sequence shown here is derived from an EMBL/GenBank/DDBJ whole genome shotgun (WGS) entry which is preliminary data.</text>
</comment>
<dbReference type="Proteomes" id="UP000322530">
    <property type="component" value="Unassembled WGS sequence"/>
</dbReference>
<dbReference type="OrthoDB" id="164304at2"/>
<evidence type="ECO:0000313" key="2">
    <source>
        <dbReference type="Proteomes" id="UP000322530"/>
    </source>
</evidence>
<sequence length="86" mass="9818">MVYREEITARYKGIKIWVEKISEAEFDGIFRWNGRVLKTDPSYEYSASPAEAIESAKGVIDRLLALRREGIHVQDVGPESRDCDDA</sequence>